<gene>
    <name evidence="2" type="ORF">AW11_00810</name>
</gene>
<organism evidence="2 3">
    <name type="scientific">Accumulibacter regalis</name>
    <dbReference type="NCBI Taxonomy" id="522306"/>
    <lineage>
        <taxon>Bacteria</taxon>
        <taxon>Pseudomonadati</taxon>
        <taxon>Pseudomonadota</taxon>
        <taxon>Betaproteobacteria</taxon>
        <taxon>Candidatus Accumulibacter</taxon>
    </lineage>
</organism>
<evidence type="ECO:0000313" key="3">
    <source>
        <dbReference type="Proteomes" id="UP000022141"/>
    </source>
</evidence>
<sequence>MSSTRRWSAAVAVLGVLCLTPSPAAQAAGCAKQSPAHRVALVELYTSEGCSSCPPADQWLGELSQRFSAEQLVALSLHVDYWDYIGWQDPFARPAFAERQRWLARLARSSTVYTPEVFTNMKELRAWHTPAHFAERIEKINRLPAAADIALQMRPAGDNAIDLEARFTLREGARVERAAEAFVIVYENQLRSDIRAGENSGVKLQHDRVVRFWSMALPLGSAGGSALWRQTLKIPADWQRKHLGVAAFVQDPQGGDVLQALAMPGCLQPTAATAARS</sequence>
<keyword evidence="3" id="KW-1185">Reference proteome</keyword>
<evidence type="ECO:0000256" key="1">
    <source>
        <dbReference type="SAM" id="SignalP"/>
    </source>
</evidence>
<dbReference type="PATRIC" id="fig|1454004.3.peg.839"/>
<dbReference type="InterPro" id="IPR010634">
    <property type="entry name" value="DUF1223"/>
</dbReference>
<evidence type="ECO:0000313" key="2">
    <source>
        <dbReference type="EMBL" id="EXI90455.1"/>
    </source>
</evidence>
<keyword evidence="1" id="KW-0732">Signal</keyword>
<accession>A0A011QN63</accession>
<dbReference type="SUPFAM" id="SSF52833">
    <property type="entry name" value="Thioredoxin-like"/>
    <property type="match status" value="1"/>
</dbReference>
<dbReference type="AlphaFoldDB" id="A0A011QN63"/>
<feature type="chain" id="PRO_5001462376" evidence="1">
    <location>
        <begin position="28"/>
        <end position="277"/>
    </location>
</feature>
<dbReference type="PANTHER" id="PTHR36057:SF1">
    <property type="entry name" value="LIPOPROTEIN LIPID ATTACHMENT SITE-LIKE PROTEIN, PUTATIVE (DUF1223)-RELATED"/>
    <property type="match status" value="1"/>
</dbReference>
<comment type="caution">
    <text evidence="2">The sequence shown here is derived from an EMBL/GenBank/DDBJ whole genome shotgun (WGS) entry which is preliminary data.</text>
</comment>
<reference evidence="2" key="1">
    <citation type="submission" date="2014-02" db="EMBL/GenBank/DDBJ databases">
        <title>Expanding our view of genomic diversity in Candidatus Accumulibacter clades.</title>
        <authorList>
            <person name="Skennerton C.T."/>
            <person name="Barr J.J."/>
            <person name="Slater F.R."/>
            <person name="Bond P.L."/>
            <person name="Tyson G.W."/>
        </authorList>
    </citation>
    <scope>NUCLEOTIDE SEQUENCE [LARGE SCALE GENOMIC DNA]</scope>
</reference>
<dbReference type="EMBL" id="JEMY01000006">
    <property type="protein sequence ID" value="EXI90455.1"/>
    <property type="molecule type" value="Genomic_DNA"/>
</dbReference>
<dbReference type="InterPro" id="IPR036249">
    <property type="entry name" value="Thioredoxin-like_sf"/>
</dbReference>
<dbReference type="Pfam" id="PF06764">
    <property type="entry name" value="DUF1223"/>
    <property type="match status" value="1"/>
</dbReference>
<dbReference type="eggNOG" id="COG5429">
    <property type="taxonomic scope" value="Bacteria"/>
</dbReference>
<feature type="signal peptide" evidence="1">
    <location>
        <begin position="1"/>
        <end position="27"/>
    </location>
</feature>
<dbReference type="STRING" id="1454004.AW11_00810"/>
<proteinExistence type="predicted"/>
<protein>
    <submittedName>
        <fullName evidence="2">Secreted protein</fullName>
    </submittedName>
</protein>
<name>A0A011QN63_ACCRE</name>
<dbReference type="PANTHER" id="PTHR36057">
    <property type="match status" value="1"/>
</dbReference>
<dbReference type="Proteomes" id="UP000022141">
    <property type="component" value="Unassembled WGS sequence"/>
</dbReference>